<keyword evidence="3" id="KW-0732">Signal</keyword>
<evidence type="ECO:0000313" key="6">
    <source>
        <dbReference type="Proteomes" id="UP000243719"/>
    </source>
</evidence>
<organism evidence="5 6">
    <name type="scientific">Chitinasiproducens palmae</name>
    <dbReference type="NCBI Taxonomy" id="1770053"/>
    <lineage>
        <taxon>Bacteria</taxon>
        <taxon>Pseudomonadati</taxon>
        <taxon>Pseudomonadota</taxon>
        <taxon>Betaproteobacteria</taxon>
        <taxon>Burkholderiales</taxon>
        <taxon>Burkholderiaceae</taxon>
        <taxon>Chitinasiproducens</taxon>
    </lineage>
</organism>
<dbReference type="GO" id="GO:0042597">
    <property type="term" value="C:periplasmic space"/>
    <property type="evidence" value="ECO:0007669"/>
    <property type="project" value="UniProtKB-SubCell"/>
</dbReference>
<evidence type="ECO:0000256" key="1">
    <source>
        <dbReference type="ARBA" id="ARBA00004418"/>
    </source>
</evidence>
<dbReference type="PANTHER" id="PTHR30024:SF47">
    <property type="entry name" value="TAURINE-BINDING PERIPLASMIC PROTEIN"/>
    <property type="match status" value="1"/>
</dbReference>
<dbReference type="AlphaFoldDB" id="A0A1H2PUG3"/>
<dbReference type="InterPro" id="IPR015168">
    <property type="entry name" value="SsuA/THI5"/>
</dbReference>
<protein>
    <submittedName>
        <fullName evidence="5">NitT/TauT family transport system substrate-binding protein</fullName>
    </submittedName>
</protein>
<proteinExistence type="inferred from homology"/>
<evidence type="ECO:0000259" key="4">
    <source>
        <dbReference type="Pfam" id="PF09084"/>
    </source>
</evidence>
<dbReference type="RefSeq" id="WP_091912066.1">
    <property type="nucleotide sequence ID" value="NZ_FNLO01000013.1"/>
</dbReference>
<comment type="similarity">
    <text evidence="2">Belongs to the bacterial solute-binding protein SsuA/TauA family.</text>
</comment>
<dbReference type="Pfam" id="PF09084">
    <property type="entry name" value="NMT1"/>
    <property type="match status" value="1"/>
</dbReference>
<dbReference type="EMBL" id="FNLO01000013">
    <property type="protein sequence ID" value="SDV50802.1"/>
    <property type="molecule type" value="Genomic_DNA"/>
</dbReference>
<evidence type="ECO:0000256" key="3">
    <source>
        <dbReference type="ARBA" id="ARBA00022729"/>
    </source>
</evidence>
<dbReference type="SUPFAM" id="SSF53850">
    <property type="entry name" value="Periplasmic binding protein-like II"/>
    <property type="match status" value="1"/>
</dbReference>
<gene>
    <name evidence="5" type="ORF">SAMN05216551_113121</name>
</gene>
<sequence length="337" mass="36379">MKHATRTAAASTAFQQLRHWLSGLSLLIAVAIGLTPAAHAETTKIRIGLIGTNESQIPILLAIDKGYFKTENLDVEPVHFAGGGIAVQAFVGGSIELASFATDHVLRLDNRGGDARFLIGIDRFITHILVVPAGKGYKSFADLKGKKIGVTAPGSYSDNVLRWELAKRGINPDRDVTIIGIGDDNAATAGLQSGQIDALITTTSSLIQYGIEQPGKLQVLYDWRSIPHSGQAVIGRQRWIDSHPEAARGVARAVLKAEQTIQTDPEAVKKIIRQQFPGRSEAFVDQYAAAAKNLLSRDGRISHDGFLKMTEILRGVEPGLKPIDQAKVDLTDKLLGR</sequence>
<feature type="domain" description="SsuA/THI5-like" evidence="4">
    <location>
        <begin position="55"/>
        <end position="267"/>
    </location>
</feature>
<comment type="subcellular location">
    <subcellularLocation>
        <location evidence="1">Periplasm</location>
    </subcellularLocation>
</comment>
<dbReference type="PANTHER" id="PTHR30024">
    <property type="entry name" value="ALIPHATIC SULFONATES-BINDING PROTEIN-RELATED"/>
    <property type="match status" value="1"/>
</dbReference>
<dbReference type="OrthoDB" id="9806288at2"/>
<dbReference type="STRING" id="1770053.SAMN05216551_113121"/>
<accession>A0A1H2PUG3</accession>
<reference evidence="6" key="1">
    <citation type="submission" date="2016-09" db="EMBL/GenBank/DDBJ databases">
        <authorList>
            <person name="Varghese N."/>
            <person name="Submissions S."/>
        </authorList>
    </citation>
    <scope>NUCLEOTIDE SEQUENCE [LARGE SCALE GENOMIC DNA]</scope>
    <source>
        <strain evidence="6">JS23</strain>
    </source>
</reference>
<keyword evidence="6" id="KW-1185">Reference proteome</keyword>
<dbReference type="Gene3D" id="3.40.190.10">
    <property type="entry name" value="Periplasmic binding protein-like II"/>
    <property type="match status" value="2"/>
</dbReference>
<evidence type="ECO:0000313" key="5">
    <source>
        <dbReference type="EMBL" id="SDV50802.1"/>
    </source>
</evidence>
<evidence type="ECO:0000256" key="2">
    <source>
        <dbReference type="ARBA" id="ARBA00010742"/>
    </source>
</evidence>
<dbReference type="GO" id="GO:0042918">
    <property type="term" value="P:alkanesulfonate transmembrane transport"/>
    <property type="evidence" value="ECO:0007669"/>
    <property type="project" value="TreeGrafter"/>
</dbReference>
<name>A0A1H2PUG3_9BURK</name>
<dbReference type="Proteomes" id="UP000243719">
    <property type="component" value="Unassembled WGS sequence"/>
</dbReference>